<protein>
    <submittedName>
        <fullName evidence="2">Uncharacterized protein</fullName>
    </submittedName>
</protein>
<keyword evidence="1" id="KW-1133">Transmembrane helix</keyword>
<evidence type="ECO:0000313" key="3">
    <source>
        <dbReference type="Proteomes" id="UP000802098"/>
    </source>
</evidence>
<accession>A0ABX0HXC6</accession>
<dbReference type="EMBL" id="JAAOCD010000003">
    <property type="protein sequence ID" value="NHK98188.1"/>
    <property type="molecule type" value="Genomic_DNA"/>
</dbReference>
<comment type="caution">
    <text evidence="2">The sequence shown here is derived from an EMBL/GenBank/DDBJ whole genome shotgun (WGS) entry which is preliminary data.</text>
</comment>
<dbReference type="RefSeq" id="WP_009859084.1">
    <property type="nucleotide sequence ID" value="NZ_JAAOCD010000003.1"/>
</dbReference>
<dbReference type="Proteomes" id="UP000802098">
    <property type="component" value="Unassembled WGS sequence"/>
</dbReference>
<dbReference type="PROSITE" id="PS51257">
    <property type="entry name" value="PROKAR_LIPOPROTEIN"/>
    <property type="match status" value="1"/>
</dbReference>
<feature type="transmembrane region" description="Helical" evidence="1">
    <location>
        <begin position="12"/>
        <end position="34"/>
    </location>
</feature>
<sequence length="73" mass="7594">MNLHLIRLHATTPWLLFGAALVPALLAACVHLLISAVEREAAPRSGADRQGPPAAQAPAASIPDSHLAFIVVP</sequence>
<keyword evidence="1" id="KW-0472">Membrane</keyword>
<keyword evidence="1" id="KW-0812">Transmembrane</keyword>
<organism evidence="2 3">
    <name type="scientific">Rubrivivax benzoatilyticus</name>
    <dbReference type="NCBI Taxonomy" id="316997"/>
    <lineage>
        <taxon>Bacteria</taxon>
        <taxon>Pseudomonadati</taxon>
        <taxon>Pseudomonadota</taxon>
        <taxon>Betaproteobacteria</taxon>
        <taxon>Burkholderiales</taxon>
        <taxon>Sphaerotilaceae</taxon>
        <taxon>Rubrivivax</taxon>
    </lineage>
</organism>
<gene>
    <name evidence="2" type="ORF">G7087_07335</name>
</gene>
<reference evidence="2 3" key="1">
    <citation type="submission" date="2020-03" db="EMBL/GenBank/DDBJ databases">
        <title>Rubrivivax benzoatilyticus JA2 (sequenced after 10 years sub-culturing).</title>
        <authorList>
            <person name="Gupta D."/>
            <person name="Chintalapati S."/>
            <person name="Chintalapati V.R."/>
        </authorList>
    </citation>
    <scope>NUCLEOTIDE SEQUENCE [LARGE SCALE GENOMIC DNA]</scope>
    <source>
        <strain evidence="2 3">JA2-Mal</strain>
    </source>
</reference>
<name>A0ABX0HXC6_9BURK</name>
<proteinExistence type="predicted"/>
<evidence type="ECO:0000256" key="1">
    <source>
        <dbReference type="SAM" id="Phobius"/>
    </source>
</evidence>
<evidence type="ECO:0000313" key="2">
    <source>
        <dbReference type="EMBL" id="NHK98188.1"/>
    </source>
</evidence>
<keyword evidence="3" id="KW-1185">Reference proteome</keyword>